<dbReference type="PANTHER" id="PTHR10039:SF5">
    <property type="entry name" value="NACHT DOMAIN-CONTAINING PROTEIN"/>
    <property type="match status" value="1"/>
</dbReference>
<evidence type="ECO:0000259" key="3">
    <source>
        <dbReference type="Pfam" id="PF24883"/>
    </source>
</evidence>
<dbReference type="PANTHER" id="PTHR10039">
    <property type="entry name" value="AMELOGENIN"/>
    <property type="match status" value="1"/>
</dbReference>
<evidence type="ECO:0000313" key="5">
    <source>
        <dbReference type="Proteomes" id="UP001172673"/>
    </source>
</evidence>
<proteinExistence type="predicted"/>
<dbReference type="Pfam" id="PF24883">
    <property type="entry name" value="NPHP3_N"/>
    <property type="match status" value="1"/>
</dbReference>
<name>A0AA38XJ68_9EURO</name>
<sequence length="1063" mass="120295">MDPASIIGLAWTAVQIVQMGLKATSKILEIRRMSSTDDLGSLIGPVDTLLTAAASFDDQSAADTSDELTALGRELQALVRDIMATIRDLKIELQKSTGATRRRQALMLSRFWSAATRWQRIKALQEKIKEYQRALETGLLLRICELSNQQGTNSKDSLASIDSSIQDFAIRLSRGAFTITSLQCETVKRINAVSFKITKHLNDGLEEVSRTVKEEGKTTRDYISHIKNEKREAERLAKQLALEYKHKEQLLTSLRFPGMFNKENTMPEAYERTYGWIFDPPEKHGNKWSDFGTWLAQGEGIYWICGKPGAGKSTLMNFLRNHMKRLRTVFSAALPLVDAPICIFLDGVDELQADRRELASWILEVAQNPEVRLCVAGRAYDVFVRAFEGCPSLRLQDLTYNDIRAYVEGCLLASKGLQSLFSSQQHMVRHLVEEVVWRADGAFLWARLAIQALLNGIDQYDSSEELFQRLAAMPPEIEKLYGHIWNDFAKDEPVYKETTIQWFETFFSLPSMGNASLVQFALAVKPGLQKTLCAEPTLMNLQRLLGAVRQVQNQMFSRTRGLLEVRIYETDDARTFKKLCLQHCSGEQPGSNARHPVLCHQQWEELEELHRTNRVSFIHRSAVEFITGLPAFTAPLQVAYARGNPQIEIAIFQANLALRYLHLDDVVEDSDRLMLRTASLVERQIAPDYDFFEHVAELYRTDSALEDRSSPLTSTTGLEGHGDAEHRVAKLFQRGLIARYPLSKSPAAVEMLLRAGTTFAVNLLHFAMNEVKGWTMALGANVSFLLQFGVDIDCPRHVNGWWQKGVGVTLFFLFVQYGFLTGTSLLTPTGESNPEIIAGDIFFDKIQEIRDRSADLEQKVVLTWTGSWFHELGCPDEGATAFPAHLVVVRIRVVDLLYRCMHSYWVRRGGLGTAEHADLTILVFECKSCVWWQPGSLEEYRCLQHNINEAMPCFGAENDPSSPDLAWQWADILEVMRSGRRFIERGDVSMYLGLDGKHPPSDIETFLTWFDQIYERNEAMRKDSEDPGWEYLAATPALLPKRGKYGGVRVVRGPVWGNYSSGL</sequence>
<gene>
    <name evidence="4" type="ORF">H2200_002552</name>
</gene>
<dbReference type="SUPFAM" id="SSF52540">
    <property type="entry name" value="P-loop containing nucleoside triphosphate hydrolases"/>
    <property type="match status" value="1"/>
</dbReference>
<keyword evidence="2" id="KW-0175">Coiled coil</keyword>
<keyword evidence="5" id="KW-1185">Reference proteome</keyword>
<evidence type="ECO:0000313" key="4">
    <source>
        <dbReference type="EMBL" id="KAJ9614416.1"/>
    </source>
</evidence>
<dbReference type="InterPro" id="IPR027417">
    <property type="entry name" value="P-loop_NTPase"/>
</dbReference>
<comment type="caution">
    <text evidence="4">The sequence shown here is derived from an EMBL/GenBank/DDBJ whole genome shotgun (WGS) entry which is preliminary data.</text>
</comment>
<keyword evidence="1" id="KW-0677">Repeat</keyword>
<dbReference type="Proteomes" id="UP001172673">
    <property type="component" value="Unassembled WGS sequence"/>
</dbReference>
<protein>
    <recommendedName>
        <fullName evidence="3">Nephrocystin 3-like N-terminal domain-containing protein</fullName>
    </recommendedName>
</protein>
<accession>A0AA38XJ68</accession>
<organism evidence="4 5">
    <name type="scientific">Cladophialophora chaetospira</name>
    <dbReference type="NCBI Taxonomy" id="386627"/>
    <lineage>
        <taxon>Eukaryota</taxon>
        <taxon>Fungi</taxon>
        <taxon>Dikarya</taxon>
        <taxon>Ascomycota</taxon>
        <taxon>Pezizomycotina</taxon>
        <taxon>Eurotiomycetes</taxon>
        <taxon>Chaetothyriomycetidae</taxon>
        <taxon>Chaetothyriales</taxon>
        <taxon>Herpotrichiellaceae</taxon>
        <taxon>Cladophialophora</taxon>
    </lineage>
</organism>
<evidence type="ECO:0000256" key="1">
    <source>
        <dbReference type="ARBA" id="ARBA00022737"/>
    </source>
</evidence>
<evidence type="ECO:0000256" key="2">
    <source>
        <dbReference type="SAM" id="Coils"/>
    </source>
</evidence>
<dbReference type="AlphaFoldDB" id="A0AA38XJ68"/>
<reference evidence="4" key="1">
    <citation type="submission" date="2022-10" db="EMBL/GenBank/DDBJ databases">
        <title>Culturing micro-colonial fungi from biological soil crusts in the Mojave desert and describing Neophaeococcomyces mojavensis, and introducing the new genera and species Taxawa tesnikishii.</title>
        <authorList>
            <person name="Kurbessoian T."/>
            <person name="Stajich J.E."/>
        </authorList>
    </citation>
    <scope>NUCLEOTIDE SEQUENCE</scope>
    <source>
        <strain evidence="4">TK_41</strain>
    </source>
</reference>
<feature type="coiled-coil region" evidence="2">
    <location>
        <begin position="223"/>
        <end position="250"/>
    </location>
</feature>
<dbReference type="InterPro" id="IPR056884">
    <property type="entry name" value="NPHP3-like_N"/>
</dbReference>
<feature type="domain" description="Nephrocystin 3-like N-terminal" evidence="3">
    <location>
        <begin position="289"/>
        <end position="325"/>
    </location>
</feature>
<dbReference type="EMBL" id="JAPDRK010000003">
    <property type="protein sequence ID" value="KAJ9614416.1"/>
    <property type="molecule type" value="Genomic_DNA"/>
</dbReference>